<keyword evidence="1" id="KW-0732">Signal</keyword>
<evidence type="ECO:0000256" key="1">
    <source>
        <dbReference type="SAM" id="SignalP"/>
    </source>
</evidence>
<evidence type="ECO:0008006" key="4">
    <source>
        <dbReference type="Google" id="ProtNLM"/>
    </source>
</evidence>
<protein>
    <recommendedName>
        <fullName evidence="4">Phosphodiester glycosidase domain-containing protein</fullName>
    </recommendedName>
</protein>
<dbReference type="RefSeq" id="WP_039142578.1">
    <property type="nucleotide sequence ID" value="NZ_JSVC01000021.1"/>
</dbReference>
<feature type="signal peptide" evidence="1">
    <location>
        <begin position="1"/>
        <end position="19"/>
    </location>
</feature>
<dbReference type="AlphaFoldDB" id="A0A0C1L0Z5"/>
<feature type="chain" id="PRO_5002152890" description="Phosphodiester glycosidase domain-containing protein" evidence="1">
    <location>
        <begin position="20"/>
        <end position="260"/>
    </location>
</feature>
<dbReference type="EMBL" id="JSVC01000021">
    <property type="protein sequence ID" value="KIC93281.1"/>
    <property type="molecule type" value="Genomic_DNA"/>
</dbReference>
<organism evidence="2 3">
    <name type="scientific">Flavihumibacter solisilvae</name>
    <dbReference type="NCBI Taxonomy" id="1349421"/>
    <lineage>
        <taxon>Bacteria</taxon>
        <taxon>Pseudomonadati</taxon>
        <taxon>Bacteroidota</taxon>
        <taxon>Chitinophagia</taxon>
        <taxon>Chitinophagales</taxon>
        <taxon>Chitinophagaceae</taxon>
        <taxon>Flavihumibacter</taxon>
    </lineage>
</organism>
<accession>A0A0C1L0Z5</accession>
<evidence type="ECO:0000313" key="3">
    <source>
        <dbReference type="Proteomes" id="UP000031408"/>
    </source>
</evidence>
<dbReference type="STRING" id="1349421.OI18_18705"/>
<keyword evidence="3" id="KW-1185">Reference proteome</keyword>
<evidence type="ECO:0000313" key="2">
    <source>
        <dbReference type="EMBL" id="KIC93281.1"/>
    </source>
</evidence>
<name>A0A0C1L0Z5_9BACT</name>
<comment type="caution">
    <text evidence="2">The sequence shown here is derived from an EMBL/GenBank/DDBJ whole genome shotgun (WGS) entry which is preliminary data.</text>
</comment>
<proteinExistence type="predicted"/>
<sequence>MKYLSILLIFLVSCTAAKVSVPDKFQAASTSMKVSGLNGWMINQQLQFGEYSTTSVKRGWDFSSMMQHSRISFRLEDQLVKVFNVGMDDRSISEKNKMQYSISHGNMQAGVFAMEKFSEKQIVYKAPDPRWGELTHSKGYQYAFSAAIVLMADQQPEPWQLVLVNRNDEEEGYASNGDLTIGIKSLRIGNYTNPKGKEVKIVGGPMFAGYELTIDKGVIGVVDMLDNRVIMINDMDPAYKLVTAAVSSALMLKRKQDPGN</sequence>
<dbReference type="OrthoDB" id="1420435at2"/>
<gene>
    <name evidence="2" type="ORF">OI18_18705</name>
</gene>
<reference evidence="2 3" key="1">
    <citation type="submission" date="2014-11" db="EMBL/GenBank/DDBJ databases">
        <title>Genome sequence of Flavihumibacter solisilvae 3-3.</title>
        <authorList>
            <person name="Zhou G."/>
            <person name="Li M."/>
            <person name="Wang G."/>
        </authorList>
    </citation>
    <scope>NUCLEOTIDE SEQUENCE [LARGE SCALE GENOMIC DNA]</scope>
    <source>
        <strain evidence="2 3">3-3</strain>
    </source>
</reference>
<dbReference type="Proteomes" id="UP000031408">
    <property type="component" value="Unassembled WGS sequence"/>
</dbReference>